<keyword evidence="2" id="KW-1185">Reference proteome</keyword>
<proteinExistence type="predicted"/>
<dbReference type="GeneID" id="92364943"/>
<name>A0A1J4MSK6_9CRYT</name>
<dbReference type="AlphaFoldDB" id="A0A1J4MSK6"/>
<comment type="caution">
    <text evidence="1">The sequence shown here is derived from an EMBL/GenBank/DDBJ whole genome shotgun (WGS) entry which is preliminary data.</text>
</comment>
<dbReference type="VEuPathDB" id="CryptoDB:cand_007580"/>
<sequence length="622" mass="71675">MLGVRLKDEIEAQALKNSRDLYPDAQLLRVDAIPSRYIILLTRLNSFDNCYFRNTSLECWEARECRITGKFDLNPQSGIQAVLSSIKLKYTSNPFLTKIAVSKRNDLEEINILGRVTPIKMIYREIDILNSLGLIFREMNKMDNTIEITNSEIYDDYTSNINHTIQISDTASEKISNSKDLPFLKYYWYSKGTNIEYNNVTVHIIAASLCSSRRLSLVLGYDQHKSSYSQIYTHPLTLMDIAVKLVSAFRSVINLGYLPLYFSPECILINFERSSDTGILNVKNVIFSNIGEFVKGDSIWFQINGDNEDLFGCRIDDAHPINDFSVDNKYISPELAISFYLKSLFEKVMHTDLHCEQLKIEKVTHESNIYSKFDNTSIYSSLYERISNRWGSLIFSGDLKITKISGISTMSMEWKGIIDQFTSLSKQTKELENCDDFGKDYSTFKNIIEKLHFSIKTGTPSIVFCLGIALSKLLGGKDILEACDNDDIHAIDCMCEWNACGDIVPNLGRVNEKYIINCLTGRRNCSVLDIIPNKGIFVDDSHGWSSRIQRILWGCLNFNPSQRWTLGQLYQELRSLYREMHQILHLKGEFNVHRNEATENKKLFNQNKYKYTKWFRKFQGNP</sequence>
<protein>
    <submittedName>
        <fullName evidence="1">Uncharacterized protein</fullName>
    </submittedName>
</protein>
<evidence type="ECO:0000313" key="1">
    <source>
        <dbReference type="EMBL" id="OII76012.1"/>
    </source>
</evidence>
<dbReference type="Proteomes" id="UP000186804">
    <property type="component" value="Unassembled WGS sequence"/>
</dbReference>
<dbReference type="OrthoDB" id="336882at2759"/>
<accession>A0A1J4MSK6</accession>
<evidence type="ECO:0000313" key="2">
    <source>
        <dbReference type="Proteomes" id="UP000186804"/>
    </source>
</evidence>
<dbReference type="Gene3D" id="1.10.510.10">
    <property type="entry name" value="Transferase(Phosphotransferase) domain 1"/>
    <property type="match status" value="1"/>
</dbReference>
<organism evidence="1 2">
    <name type="scientific">Cryptosporidium andersoni</name>
    <dbReference type="NCBI Taxonomy" id="117008"/>
    <lineage>
        <taxon>Eukaryota</taxon>
        <taxon>Sar</taxon>
        <taxon>Alveolata</taxon>
        <taxon>Apicomplexa</taxon>
        <taxon>Conoidasida</taxon>
        <taxon>Coccidia</taxon>
        <taxon>Eucoccidiorida</taxon>
        <taxon>Eimeriorina</taxon>
        <taxon>Cryptosporidiidae</taxon>
        <taxon>Cryptosporidium</taxon>
    </lineage>
</organism>
<dbReference type="EMBL" id="LRBS01000069">
    <property type="protein sequence ID" value="OII76012.1"/>
    <property type="molecule type" value="Genomic_DNA"/>
</dbReference>
<gene>
    <name evidence="1" type="ORF">cand_007580</name>
</gene>
<dbReference type="RefSeq" id="XP_067067858.1">
    <property type="nucleotide sequence ID" value="XM_067210998.1"/>
</dbReference>
<reference evidence="1 2" key="1">
    <citation type="submission" date="2016-10" db="EMBL/GenBank/DDBJ databases">
        <title>Reductive evolution of mitochondrial metabolism and differential evolution of invasion-related proteins in Cryptosporidium.</title>
        <authorList>
            <person name="Liu S."/>
            <person name="Roellig D.M."/>
            <person name="Guo Y."/>
            <person name="Li N."/>
            <person name="Frace M.A."/>
            <person name="Tang K."/>
            <person name="Zhang L."/>
            <person name="Feng Y."/>
            <person name="Xiao L."/>
        </authorList>
    </citation>
    <scope>NUCLEOTIDE SEQUENCE [LARGE SCALE GENOMIC DNA]</scope>
    <source>
        <strain evidence="1">30847</strain>
    </source>
</reference>